<proteinExistence type="predicted"/>
<organism evidence="1 2">
    <name type="scientific">Leptospira stimsonii</name>
    <dbReference type="NCBI Taxonomy" id="2202203"/>
    <lineage>
        <taxon>Bacteria</taxon>
        <taxon>Pseudomonadati</taxon>
        <taxon>Spirochaetota</taxon>
        <taxon>Spirochaetia</taxon>
        <taxon>Leptospirales</taxon>
        <taxon>Leptospiraceae</taxon>
        <taxon>Leptospira</taxon>
    </lineage>
</organism>
<dbReference type="Proteomes" id="UP000266669">
    <property type="component" value="Unassembled WGS sequence"/>
</dbReference>
<comment type="caution">
    <text evidence="1">The sequence shown here is derived from an EMBL/GenBank/DDBJ whole genome shotgun (WGS) entry which is preliminary data.</text>
</comment>
<dbReference type="AlphaFoldDB" id="A0A8B6RYY3"/>
<protein>
    <submittedName>
        <fullName evidence="1">Uncharacterized protein</fullName>
    </submittedName>
</protein>
<dbReference type="EMBL" id="QHCS01000001">
    <property type="protein sequence ID" value="RHX87531.1"/>
    <property type="molecule type" value="Genomic_DNA"/>
</dbReference>
<sequence length="83" mass="9383">MALTFCLEFCECIYITGLVFMSKTVSAKRLQAEIQQERAESLSLQGRLTLERRNCFVFGKVGEEEKTLVVYTGLNSLGEIVEI</sequence>
<evidence type="ECO:0000313" key="1">
    <source>
        <dbReference type="EMBL" id="RHX87531.1"/>
    </source>
</evidence>
<accession>A0A8B6RYY3</accession>
<evidence type="ECO:0000313" key="2">
    <source>
        <dbReference type="Proteomes" id="UP000266669"/>
    </source>
</evidence>
<name>A0A8B6RYY3_9LEPT</name>
<reference evidence="2" key="1">
    <citation type="submission" date="2018-05" db="EMBL/GenBank/DDBJ databases">
        <title>Leptospira yasudae sp. nov. and Leptospira stimsonii sp. nov., two pathogenic species of the genus Leptospira isolated from environmental sources.</title>
        <authorList>
            <person name="Casanovas-Massana A."/>
            <person name="Hamond C."/>
            <person name="Santos L.A."/>
            <person name="Hacker K.P."/>
            <person name="Balassiano I."/>
            <person name="Medeiros M.A."/>
            <person name="Reis M.G."/>
            <person name="Ko A.I."/>
            <person name="Wunder E.A."/>
        </authorList>
    </citation>
    <scope>NUCLEOTIDE SEQUENCE [LARGE SCALE GENOMIC DNA]</scope>
    <source>
        <strain evidence="2">AMB6-RJ</strain>
    </source>
</reference>
<gene>
    <name evidence="1" type="ORF">DLM78_00495</name>
</gene>